<dbReference type="InParanoid" id="A0A409YGF2"/>
<proteinExistence type="predicted"/>
<gene>
    <name evidence="3" type="ORF">CVT24_011161</name>
</gene>
<dbReference type="GO" id="GO:0005634">
    <property type="term" value="C:nucleus"/>
    <property type="evidence" value="ECO:0007669"/>
    <property type="project" value="TreeGrafter"/>
</dbReference>
<feature type="region of interest" description="Disordered" evidence="2">
    <location>
        <begin position="233"/>
        <end position="295"/>
    </location>
</feature>
<evidence type="ECO:0000313" key="4">
    <source>
        <dbReference type="Proteomes" id="UP000284842"/>
    </source>
</evidence>
<feature type="compositionally biased region" description="Low complexity" evidence="2">
    <location>
        <begin position="235"/>
        <end position="267"/>
    </location>
</feature>
<dbReference type="Pfam" id="PF10146">
    <property type="entry name" value="zf-C4H2"/>
    <property type="match status" value="1"/>
</dbReference>
<feature type="coiled-coil region" evidence="1">
    <location>
        <begin position="126"/>
        <end position="188"/>
    </location>
</feature>
<protein>
    <submittedName>
        <fullName evidence="3">Uncharacterized protein</fullName>
    </submittedName>
</protein>
<name>A0A409YGF2_9AGAR</name>
<dbReference type="Proteomes" id="UP000284842">
    <property type="component" value="Unassembled WGS sequence"/>
</dbReference>
<dbReference type="OrthoDB" id="20865at2759"/>
<evidence type="ECO:0000256" key="1">
    <source>
        <dbReference type="SAM" id="Coils"/>
    </source>
</evidence>
<evidence type="ECO:0000313" key="3">
    <source>
        <dbReference type="EMBL" id="PPR02062.1"/>
    </source>
</evidence>
<organism evidence="3 4">
    <name type="scientific">Panaeolus cyanescens</name>
    <dbReference type="NCBI Taxonomy" id="181874"/>
    <lineage>
        <taxon>Eukaryota</taxon>
        <taxon>Fungi</taxon>
        <taxon>Dikarya</taxon>
        <taxon>Basidiomycota</taxon>
        <taxon>Agaricomycotina</taxon>
        <taxon>Agaricomycetes</taxon>
        <taxon>Agaricomycetidae</taxon>
        <taxon>Agaricales</taxon>
        <taxon>Agaricineae</taxon>
        <taxon>Galeropsidaceae</taxon>
        <taxon>Panaeolus</taxon>
    </lineage>
</organism>
<feature type="region of interest" description="Disordered" evidence="2">
    <location>
        <begin position="45"/>
        <end position="89"/>
    </location>
</feature>
<dbReference type="EMBL" id="NHTK01001192">
    <property type="protein sequence ID" value="PPR02062.1"/>
    <property type="molecule type" value="Genomic_DNA"/>
</dbReference>
<dbReference type="PANTHER" id="PTHR31058:SF2">
    <property type="entry name" value="ZINC FINGER C4H2 DOMAIN-CONTAINING PROTEIN"/>
    <property type="match status" value="1"/>
</dbReference>
<keyword evidence="4" id="KW-1185">Reference proteome</keyword>
<comment type="caution">
    <text evidence="3">The sequence shown here is derived from an EMBL/GenBank/DDBJ whole genome shotgun (WGS) entry which is preliminary data.</text>
</comment>
<dbReference type="Gene3D" id="3.40.50.1820">
    <property type="entry name" value="alpha/beta hydrolase"/>
    <property type="match status" value="1"/>
</dbReference>
<dbReference type="PANTHER" id="PTHR31058">
    <property type="entry name" value="ZINC FINGER C4H2 DOMAIN-CONTAINING PROTEIN"/>
    <property type="match status" value="1"/>
</dbReference>
<feature type="compositionally biased region" description="Basic residues" evidence="2">
    <location>
        <begin position="272"/>
        <end position="285"/>
    </location>
</feature>
<dbReference type="InterPro" id="IPR018482">
    <property type="entry name" value="Znf-C4H2"/>
</dbReference>
<accession>A0A409YGF2</accession>
<evidence type="ECO:0000256" key="2">
    <source>
        <dbReference type="SAM" id="MobiDB-lite"/>
    </source>
</evidence>
<dbReference type="AlphaFoldDB" id="A0A409YGF2"/>
<feature type="compositionally biased region" description="Basic residues" evidence="2">
    <location>
        <begin position="56"/>
        <end position="67"/>
    </location>
</feature>
<dbReference type="InterPro" id="IPR029058">
    <property type="entry name" value="AB_hydrolase_fold"/>
</dbReference>
<sequence length="553" mass="61300">MSQHIQHHLTQQYIHYNPPNHQQLPIAHVPQNDQQQLPITHVAPNDTQRHSLPQHQHQHQHQIHQVHHQQQQQQSTPQPSGSNGPLIAKGDWTKDLVQLAKMAELKKHALTLQLHTAHILSAHASLEAKGKAIQDLREQKNKLESERTRLLHALRQINEDRDKVDMMEASLEKECKDTRDKIDQLTDGDYAIAKADVDRLRQELGQPPLPNLQSTLEEKTAQYLTDRRLNGNESQTQAVPQPARQPAVPSSSSATATKRSAPASTSSENQVKRPRGRPKGSKNKNKASADGASWAPSDIVTHSEVATSCADVFVLFARGTSEPPTLGVLIRSPLKNDLGRRLAARRLTLEFLGVEYPAETFEFLTGGYGNGGRIMWLGEYFYVTSAHFSYGQNVTDAARFIDEHVYKKGYDGRRFCLYFEMKSFAVQVLSVVCLVSSVMAAPLSIQFGEANGISGRAVTQRKMEGDTVSVTKRHVISEFEDPAAREFSVITKDTTVIPLGPYMDLKIDDYKIETFPDDAIIAIPAGSQLEPVGGMTMGGGPPMMDCGDGMVAL</sequence>
<reference evidence="3 4" key="1">
    <citation type="journal article" date="2018" name="Evol. Lett.">
        <title>Horizontal gene cluster transfer increased hallucinogenic mushroom diversity.</title>
        <authorList>
            <person name="Reynolds H.T."/>
            <person name="Vijayakumar V."/>
            <person name="Gluck-Thaler E."/>
            <person name="Korotkin H.B."/>
            <person name="Matheny P.B."/>
            <person name="Slot J.C."/>
        </authorList>
    </citation>
    <scope>NUCLEOTIDE SEQUENCE [LARGE SCALE GENOMIC DNA]</scope>
    <source>
        <strain evidence="3 4">2629</strain>
    </source>
</reference>
<keyword evidence="1" id="KW-0175">Coiled coil</keyword>